<dbReference type="CDD" id="cd07943">
    <property type="entry name" value="DRE_TIM_HOA"/>
    <property type="match status" value="1"/>
</dbReference>
<gene>
    <name evidence="9" type="ORF">EI16_10855</name>
</gene>
<reference evidence="9 10" key="1">
    <citation type="submission" date="2014-04" db="EMBL/GenBank/DDBJ databases">
        <title>Draft genome sequence of Hydrogenovibrio marinus MH-110, a model organism for aerobic H2 metabolism.</title>
        <authorList>
            <person name="Cha H.J."/>
            <person name="Jo B.H."/>
            <person name="Hwang B.H."/>
        </authorList>
    </citation>
    <scope>NUCLEOTIDE SEQUENCE [LARGE SCALE GENOMIC DNA]</scope>
    <source>
        <strain evidence="9 10">MH-110</strain>
    </source>
</reference>
<evidence type="ECO:0000256" key="1">
    <source>
        <dbReference type="ARBA" id="ARBA00008944"/>
    </source>
</evidence>
<dbReference type="SUPFAM" id="SSF51569">
    <property type="entry name" value="Aldolase"/>
    <property type="match status" value="1"/>
</dbReference>
<protein>
    <recommendedName>
        <fullName evidence="6 7">4-hydroxy-2-oxovalerate aldolase</fullName>
        <shortName evidence="6">HOA</shortName>
        <ecNumber evidence="6 7">4.1.3.39</ecNumber>
    </recommendedName>
    <alternativeName>
        <fullName evidence="6">4-hydroxy-2-keto-pentanoic acid aldolase</fullName>
    </alternativeName>
    <alternativeName>
        <fullName evidence="6">4-hydroxy-2-oxopentanoate aldolase</fullName>
    </alternativeName>
</protein>
<feature type="binding site" evidence="6">
    <location>
        <position position="199"/>
    </location>
    <ligand>
        <name>Mn(2+)</name>
        <dbReference type="ChEBI" id="CHEBI:29035"/>
    </ligand>
</feature>
<keyword evidence="4 6" id="KW-0464">Manganese</keyword>
<sequence length="340" mass="35778">MSKNIDVTLYDVTLRDGSHAIKHCLTKEQIVNYASLADAAGVGVVEVGHGIGLGASSLQIGKSLLADEEMLTLARDCLKSSLLAVHVVPGYATVARDISLAIDCGVDVVRVAAQCTEADTTEQHISYVRGTGRRVFAGLMMAHMISPEMLVQEALKMESYGAECITILDSAGAFLPEDVYKRVSLLVKSLNIPVGFHAHNNLGMAIANSLIAVKAGATIIDGSISGFGGGAGNASIELLAAVFSMEKYSTGVDLYKLLDAADMAEDIFEVLPKITSSSVVSGMSGVVSVFSKPVARAAEIYNVDPRDVFFELGRLGAIAGQEDLIIEVAQNLAEKVVDDA</sequence>
<dbReference type="InterPro" id="IPR050073">
    <property type="entry name" value="2-IPM_HCS-like"/>
</dbReference>
<feature type="active site" description="Proton acceptor" evidence="6">
    <location>
        <position position="19"/>
    </location>
</feature>
<evidence type="ECO:0000313" key="9">
    <source>
        <dbReference type="EMBL" id="KDN96737.1"/>
    </source>
</evidence>
<dbReference type="AlphaFoldDB" id="A0A066ZTE0"/>
<dbReference type="Gene3D" id="1.10.8.60">
    <property type="match status" value="1"/>
</dbReference>
<dbReference type="HAMAP" id="MF_01656">
    <property type="entry name" value="HOA"/>
    <property type="match status" value="1"/>
</dbReference>
<keyword evidence="10" id="KW-1185">Reference proteome</keyword>
<dbReference type="InterPro" id="IPR017629">
    <property type="entry name" value="4OH_2_O-val_aldolase"/>
</dbReference>
<comment type="catalytic activity">
    <reaction evidence="6">
        <text>(S)-4-hydroxy-2-oxopentanoate = acetaldehyde + pyruvate</text>
        <dbReference type="Rhea" id="RHEA:22624"/>
        <dbReference type="ChEBI" id="CHEBI:15343"/>
        <dbReference type="ChEBI" id="CHEBI:15361"/>
        <dbReference type="ChEBI" id="CHEBI:73143"/>
        <dbReference type="EC" id="4.1.3.39"/>
    </reaction>
</comment>
<evidence type="ECO:0000256" key="6">
    <source>
        <dbReference type="HAMAP-Rule" id="MF_01656"/>
    </source>
</evidence>
<dbReference type="InterPro" id="IPR000891">
    <property type="entry name" value="PYR_CT"/>
</dbReference>
<dbReference type="PANTHER" id="PTHR10277:SF9">
    <property type="entry name" value="2-ISOPROPYLMALATE SYNTHASE 1, CHLOROPLASTIC-RELATED"/>
    <property type="match status" value="1"/>
</dbReference>
<accession>A0A066ZTE0</accession>
<comment type="caution">
    <text evidence="9">The sequence shown here is derived from an EMBL/GenBank/DDBJ whole genome shotgun (WGS) entry which is preliminary data.</text>
</comment>
<dbReference type="GO" id="GO:0003852">
    <property type="term" value="F:2-isopropylmalate synthase activity"/>
    <property type="evidence" value="ECO:0007669"/>
    <property type="project" value="TreeGrafter"/>
</dbReference>
<evidence type="ECO:0000313" key="10">
    <source>
        <dbReference type="Proteomes" id="UP000027341"/>
    </source>
</evidence>
<keyword evidence="3 6" id="KW-0058">Aromatic hydrocarbons catabolism</keyword>
<feature type="binding site" evidence="6">
    <location>
        <position position="197"/>
    </location>
    <ligand>
        <name>substrate</name>
    </ligand>
</feature>
<comment type="caution">
    <text evidence="6">Lacks conserved residue(s) required for the propagation of feature annotation.</text>
</comment>
<keyword evidence="2 6" id="KW-0479">Metal-binding</keyword>
<dbReference type="GO" id="GO:0008701">
    <property type="term" value="F:4-hydroxy-2-oxovalerate aldolase activity"/>
    <property type="evidence" value="ECO:0007669"/>
    <property type="project" value="UniProtKB-UniRule"/>
</dbReference>
<feature type="binding site" evidence="6">
    <location>
        <begin position="15"/>
        <end position="16"/>
    </location>
    <ligand>
        <name>substrate</name>
    </ligand>
</feature>
<keyword evidence="5 6" id="KW-0456">Lyase</keyword>
<dbReference type="NCBIfam" id="NF006049">
    <property type="entry name" value="PRK08195.1"/>
    <property type="match status" value="1"/>
</dbReference>
<organism evidence="9 10">
    <name type="scientific">Hydrogenovibrio marinus</name>
    <dbReference type="NCBI Taxonomy" id="28885"/>
    <lineage>
        <taxon>Bacteria</taxon>
        <taxon>Pseudomonadati</taxon>
        <taxon>Pseudomonadota</taxon>
        <taxon>Gammaproteobacteria</taxon>
        <taxon>Thiotrichales</taxon>
        <taxon>Piscirickettsiaceae</taxon>
        <taxon>Hydrogenovibrio</taxon>
    </lineage>
</organism>
<evidence type="ECO:0000256" key="3">
    <source>
        <dbReference type="ARBA" id="ARBA00022797"/>
    </source>
</evidence>
<evidence type="ECO:0000256" key="4">
    <source>
        <dbReference type="ARBA" id="ARBA00023211"/>
    </source>
</evidence>
<dbReference type="PROSITE" id="PS50991">
    <property type="entry name" value="PYR_CT"/>
    <property type="match status" value="1"/>
</dbReference>
<dbReference type="Pfam" id="PF07836">
    <property type="entry name" value="DmpG_comm"/>
    <property type="match status" value="1"/>
</dbReference>
<dbReference type="STRING" id="28885.EI16_10855"/>
<evidence type="ECO:0000259" key="8">
    <source>
        <dbReference type="PROSITE" id="PS50991"/>
    </source>
</evidence>
<dbReference type="NCBIfam" id="TIGR03217">
    <property type="entry name" value="4OH_2_O_val_ald"/>
    <property type="match status" value="1"/>
</dbReference>
<feature type="binding site" evidence="6">
    <location>
        <position position="170"/>
    </location>
    <ligand>
        <name>substrate</name>
    </ligand>
</feature>
<dbReference type="EMBL" id="JMIU01000001">
    <property type="protein sequence ID" value="KDN96737.1"/>
    <property type="molecule type" value="Genomic_DNA"/>
</dbReference>
<dbReference type="InterPro" id="IPR013785">
    <property type="entry name" value="Aldolase_TIM"/>
</dbReference>
<dbReference type="GO" id="GO:0009098">
    <property type="term" value="P:L-leucine biosynthetic process"/>
    <property type="evidence" value="ECO:0007669"/>
    <property type="project" value="TreeGrafter"/>
</dbReference>
<dbReference type="PANTHER" id="PTHR10277">
    <property type="entry name" value="HOMOCITRATE SYNTHASE-RELATED"/>
    <property type="match status" value="1"/>
</dbReference>
<feature type="domain" description="Pyruvate carboxyltransferase" evidence="8">
    <location>
        <begin position="7"/>
        <end position="258"/>
    </location>
</feature>
<dbReference type="SUPFAM" id="SSF89000">
    <property type="entry name" value="post-HMGL domain-like"/>
    <property type="match status" value="1"/>
</dbReference>
<name>A0A066ZTE0_HYDMR</name>
<dbReference type="RefSeq" id="WP_029907710.1">
    <property type="nucleotide sequence ID" value="NZ_AP020335.1"/>
</dbReference>
<evidence type="ECO:0000256" key="7">
    <source>
        <dbReference type="NCBIfam" id="TIGR03217"/>
    </source>
</evidence>
<dbReference type="Pfam" id="PF00682">
    <property type="entry name" value="HMGL-like"/>
    <property type="match status" value="1"/>
</dbReference>
<dbReference type="Gene3D" id="3.20.20.70">
    <property type="entry name" value="Aldolase class I"/>
    <property type="match status" value="1"/>
</dbReference>
<evidence type="ECO:0000256" key="5">
    <source>
        <dbReference type="ARBA" id="ARBA00023239"/>
    </source>
</evidence>
<dbReference type="Proteomes" id="UP000027341">
    <property type="component" value="Unassembled WGS sequence"/>
</dbReference>
<dbReference type="InterPro" id="IPR035685">
    <property type="entry name" value="DRE_TIM_HOA"/>
</dbReference>
<dbReference type="InterPro" id="IPR012425">
    <property type="entry name" value="DmpG_comm"/>
</dbReference>
<dbReference type="EC" id="4.1.3.39" evidence="6 7"/>
<feature type="binding site" evidence="6">
    <location>
        <position position="16"/>
    </location>
    <ligand>
        <name>Mn(2+)</name>
        <dbReference type="ChEBI" id="CHEBI:29035"/>
    </ligand>
</feature>
<proteinExistence type="inferred from homology"/>
<feature type="site" description="Transition state stabilizer" evidence="6">
    <location>
        <position position="15"/>
    </location>
</feature>
<evidence type="ECO:0000256" key="2">
    <source>
        <dbReference type="ARBA" id="ARBA00022723"/>
    </source>
</evidence>
<feature type="binding site" evidence="6">
    <location>
        <position position="197"/>
    </location>
    <ligand>
        <name>Mn(2+)</name>
        <dbReference type="ChEBI" id="CHEBI:29035"/>
    </ligand>
</feature>
<dbReference type="GO" id="GO:0030145">
    <property type="term" value="F:manganese ion binding"/>
    <property type="evidence" value="ECO:0007669"/>
    <property type="project" value="UniProtKB-UniRule"/>
</dbReference>
<comment type="similarity">
    <text evidence="1 6">Belongs to the 4-hydroxy-2-oxovalerate aldolase family.</text>
</comment>